<comment type="caution">
    <text evidence="1">The sequence shown here is derived from an EMBL/GenBank/DDBJ whole genome shotgun (WGS) entry which is preliminary data.</text>
</comment>
<evidence type="ECO:0000313" key="2">
    <source>
        <dbReference type="Proteomes" id="UP001056120"/>
    </source>
</evidence>
<keyword evidence="2" id="KW-1185">Reference proteome</keyword>
<dbReference type="EMBL" id="CM042029">
    <property type="protein sequence ID" value="KAI3794035.1"/>
    <property type="molecule type" value="Genomic_DNA"/>
</dbReference>
<evidence type="ECO:0000313" key="1">
    <source>
        <dbReference type="EMBL" id="KAI3794035.1"/>
    </source>
</evidence>
<sequence>MFLYTLARYIIASCTCLPSGYKCSPFSPFHANRLTLGFHATKIVGRRWSSCGANDGLDGGGAHGVTGLDGACNGGGHFSDSIYVPLFRQNQRR</sequence>
<organism evidence="1 2">
    <name type="scientific">Smallanthus sonchifolius</name>
    <dbReference type="NCBI Taxonomy" id="185202"/>
    <lineage>
        <taxon>Eukaryota</taxon>
        <taxon>Viridiplantae</taxon>
        <taxon>Streptophyta</taxon>
        <taxon>Embryophyta</taxon>
        <taxon>Tracheophyta</taxon>
        <taxon>Spermatophyta</taxon>
        <taxon>Magnoliopsida</taxon>
        <taxon>eudicotyledons</taxon>
        <taxon>Gunneridae</taxon>
        <taxon>Pentapetalae</taxon>
        <taxon>asterids</taxon>
        <taxon>campanulids</taxon>
        <taxon>Asterales</taxon>
        <taxon>Asteraceae</taxon>
        <taxon>Asteroideae</taxon>
        <taxon>Heliantheae alliance</taxon>
        <taxon>Millerieae</taxon>
        <taxon>Smallanthus</taxon>
    </lineage>
</organism>
<dbReference type="Proteomes" id="UP001056120">
    <property type="component" value="Linkage Group LG12"/>
</dbReference>
<reference evidence="1 2" key="2">
    <citation type="journal article" date="2022" name="Mol. Ecol. Resour.">
        <title>The genomes of chicory, endive, great burdock and yacon provide insights into Asteraceae paleo-polyploidization history and plant inulin production.</title>
        <authorList>
            <person name="Fan W."/>
            <person name="Wang S."/>
            <person name="Wang H."/>
            <person name="Wang A."/>
            <person name="Jiang F."/>
            <person name="Liu H."/>
            <person name="Zhao H."/>
            <person name="Xu D."/>
            <person name="Zhang Y."/>
        </authorList>
    </citation>
    <scope>NUCLEOTIDE SEQUENCE [LARGE SCALE GENOMIC DNA]</scope>
    <source>
        <strain evidence="2">cv. Yunnan</strain>
        <tissue evidence="1">Leaves</tissue>
    </source>
</reference>
<accession>A0ACB9HFK2</accession>
<reference evidence="2" key="1">
    <citation type="journal article" date="2022" name="Mol. Ecol. Resour.">
        <title>The genomes of chicory, endive, great burdock and yacon provide insights into Asteraceae palaeo-polyploidization history and plant inulin production.</title>
        <authorList>
            <person name="Fan W."/>
            <person name="Wang S."/>
            <person name="Wang H."/>
            <person name="Wang A."/>
            <person name="Jiang F."/>
            <person name="Liu H."/>
            <person name="Zhao H."/>
            <person name="Xu D."/>
            <person name="Zhang Y."/>
        </authorList>
    </citation>
    <scope>NUCLEOTIDE SEQUENCE [LARGE SCALE GENOMIC DNA]</scope>
    <source>
        <strain evidence="2">cv. Yunnan</strain>
    </source>
</reference>
<proteinExistence type="predicted"/>
<name>A0ACB9HFK2_9ASTR</name>
<protein>
    <submittedName>
        <fullName evidence="1">Uncharacterized protein</fullName>
    </submittedName>
</protein>
<gene>
    <name evidence="1" type="ORF">L1987_36660</name>
</gene>